<evidence type="ECO:0000313" key="1">
    <source>
        <dbReference type="EMBL" id="MFC5464697.1"/>
    </source>
</evidence>
<reference evidence="2" key="1">
    <citation type="journal article" date="2019" name="Int. J. Syst. Evol. Microbiol.">
        <title>The Global Catalogue of Microorganisms (GCM) 10K type strain sequencing project: providing services to taxonomists for standard genome sequencing and annotation.</title>
        <authorList>
            <consortium name="The Broad Institute Genomics Platform"/>
            <consortium name="The Broad Institute Genome Sequencing Center for Infectious Disease"/>
            <person name="Wu L."/>
            <person name="Ma J."/>
        </authorList>
    </citation>
    <scope>NUCLEOTIDE SEQUENCE [LARGE SCALE GENOMIC DNA]</scope>
    <source>
        <strain evidence="2">CGMCC 1.12237</strain>
    </source>
</reference>
<keyword evidence="2" id="KW-1185">Reference proteome</keyword>
<accession>A0ABW0LI82</accession>
<name>A0ABW0LI82_9BACI</name>
<evidence type="ECO:0000313" key="2">
    <source>
        <dbReference type="Proteomes" id="UP001596147"/>
    </source>
</evidence>
<dbReference type="RefSeq" id="WP_382349929.1">
    <property type="nucleotide sequence ID" value="NZ_JBHSMC010000011.1"/>
</dbReference>
<dbReference type="Pfam" id="PF10970">
    <property type="entry name" value="GerPE"/>
    <property type="match status" value="1"/>
</dbReference>
<sequence length="132" mass="14822">MWKRNSFVDHIHVYGLLSSSILQIGDSQRVHSESNALAVQREKELFYGNEGDLNQLPLFSKPLIEARPLIHPPQIMKYHVLPNINVRNIKIKGISASAVVQVGNTATANLQSKVMHIRQLTNDRSGDTRKDG</sequence>
<dbReference type="InterPro" id="IPR024496">
    <property type="entry name" value="Spore_germ_GerPE"/>
</dbReference>
<dbReference type="Proteomes" id="UP001596147">
    <property type="component" value="Unassembled WGS sequence"/>
</dbReference>
<organism evidence="1 2">
    <name type="scientific">Lederbergia graminis</name>
    <dbReference type="NCBI Taxonomy" id="735518"/>
    <lineage>
        <taxon>Bacteria</taxon>
        <taxon>Bacillati</taxon>
        <taxon>Bacillota</taxon>
        <taxon>Bacilli</taxon>
        <taxon>Bacillales</taxon>
        <taxon>Bacillaceae</taxon>
        <taxon>Lederbergia</taxon>
    </lineage>
</organism>
<comment type="caution">
    <text evidence="1">The sequence shown here is derived from an EMBL/GenBank/DDBJ whole genome shotgun (WGS) entry which is preliminary data.</text>
</comment>
<protein>
    <submittedName>
        <fullName evidence="1">Spore germination protein GerPE</fullName>
    </submittedName>
</protein>
<gene>
    <name evidence="1" type="ORF">ACFPM4_08015</name>
</gene>
<proteinExistence type="predicted"/>
<dbReference type="EMBL" id="JBHSMC010000011">
    <property type="protein sequence ID" value="MFC5464697.1"/>
    <property type="molecule type" value="Genomic_DNA"/>
</dbReference>